<protein>
    <submittedName>
        <fullName evidence="1">Uncharacterized protein</fullName>
    </submittedName>
</protein>
<name>A0A4Y2MI41_ARAVE</name>
<evidence type="ECO:0000313" key="2">
    <source>
        <dbReference type="Proteomes" id="UP000499080"/>
    </source>
</evidence>
<evidence type="ECO:0000313" key="1">
    <source>
        <dbReference type="EMBL" id="GBN26825.1"/>
    </source>
</evidence>
<sequence>MKRLSENNENFVNVSPFLVEKAITGSVGIVKSTKLMRSGELLVEVASRKQAQQTLSMHSLSNISVSAQTHETLNTSKGVITCGRLLNFFIEEIAQELSSQCVKYVRRINIRRDGELMLTKHFIFTFNTPRSPKHIKAG</sequence>
<organism evidence="1 2">
    <name type="scientific">Araneus ventricosus</name>
    <name type="common">Orbweaver spider</name>
    <name type="synonym">Epeira ventricosa</name>
    <dbReference type="NCBI Taxonomy" id="182803"/>
    <lineage>
        <taxon>Eukaryota</taxon>
        <taxon>Metazoa</taxon>
        <taxon>Ecdysozoa</taxon>
        <taxon>Arthropoda</taxon>
        <taxon>Chelicerata</taxon>
        <taxon>Arachnida</taxon>
        <taxon>Araneae</taxon>
        <taxon>Araneomorphae</taxon>
        <taxon>Entelegynae</taxon>
        <taxon>Araneoidea</taxon>
        <taxon>Araneidae</taxon>
        <taxon>Araneus</taxon>
    </lineage>
</organism>
<dbReference type="AlphaFoldDB" id="A0A4Y2MI41"/>
<dbReference type="OrthoDB" id="6435927at2759"/>
<reference evidence="1 2" key="1">
    <citation type="journal article" date="2019" name="Sci. Rep.">
        <title>Orb-weaving spider Araneus ventricosus genome elucidates the spidroin gene catalogue.</title>
        <authorList>
            <person name="Kono N."/>
            <person name="Nakamura H."/>
            <person name="Ohtoshi R."/>
            <person name="Moran D.A.P."/>
            <person name="Shinohara A."/>
            <person name="Yoshida Y."/>
            <person name="Fujiwara M."/>
            <person name="Mori M."/>
            <person name="Tomita M."/>
            <person name="Arakawa K."/>
        </authorList>
    </citation>
    <scope>NUCLEOTIDE SEQUENCE [LARGE SCALE GENOMIC DNA]</scope>
</reference>
<dbReference type="Proteomes" id="UP000499080">
    <property type="component" value="Unassembled WGS sequence"/>
</dbReference>
<comment type="caution">
    <text evidence="1">The sequence shown here is derived from an EMBL/GenBank/DDBJ whole genome shotgun (WGS) entry which is preliminary data.</text>
</comment>
<gene>
    <name evidence="1" type="ORF">AVEN_249239_1</name>
</gene>
<proteinExistence type="predicted"/>
<keyword evidence="2" id="KW-1185">Reference proteome</keyword>
<dbReference type="EMBL" id="BGPR01007434">
    <property type="protein sequence ID" value="GBN26825.1"/>
    <property type="molecule type" value="Genomic_DNA"/>
</dbReference>
<accession>A0A4Y2MI41</accession>